<dbReference type="SUPFAM" id="SSF54695">
    <property type="entry name" value="POZ domain"/>
    <property type="match status" value="1"/>
</dbReference>
<evidence type="ECO:0000313" key="3">
    <source>
        <dbReference type="Proteomes" id="UP000308549"/>
    </source>
</evidence>
<dbReference type="PANTHER" id="PTHR47843">
    <property type="entry name" value="BTB DOMAIN-CONTAINING PROTEIN-RELATED"/>
    <property type="match status" value="1"/>
</dbReference>
<dbReference type="EMBL" id="NAJL01000013">
    <property type="protein sequence ID" value="TKA29875.1"/>
    <property type="molecule type" value="Genomic_DNA"/>
</dbReference>
<organism evidence="2 3">
    <name type="scientific">Salinomyces thailandicus</name>
    <dbReference type="NCBI Taxonomy" id="706561"/>
    <lineage>
        <taxon>Eukaryota</taxon>
        <taxon>Fungi</taxon>
        <taxon>Dikarya</taxon>
        <taxon>Ascomycota</taxon>
        <taxon>Pezizomycotina</taxon>
        <taxon>Dothideomycetes</taxon>
        <taxon>Dothideomycetidae</taxon>
        <taxon>Mycosphaerellales</taxon>
        <taxon>Teratosphaeriaceae</taxon>
        <taxon>Salinomyces</taxon>
    </lineage>
</organism>
<proteinExistence type="predicted"/>
<feature type="domain" description="BTB" evidence="1">
    <location>
        <begin position="16"/>
        <end position="83"/>
    </location>
</feature>
<dbReference type="OrthoDB" id="194443at2759"/>
<evidence type="ECO:0000313" key="2">
    <source>
        <dbReference type="EMBL" id="TKA29875.1"/>
    </source>
</evidence>
<evidence type="ECO:0000259" key="1">
    <source>
        <dbReference type="PROSITE" id="PS50097"/>
    </source>
</evidence>
<comment type="caution">
    <text evidence="2">The sequence shown here is derived from an EMBL/GenBank/DDBJ whole genome shotgun (WGS) entry which is preliminary data.</text>
</comment>
<dbReference type="Gene3D" id="3.30.710.10">
    <property type="entry name" value="Potassium Channel Kv1.1, Chain A"/>
    <property type="match status" value="1"/>
</dbReference>
<dbReference type="PANTHER" id="PTHR47843:SF2">
    <property type="entry name" value="BTB DOMAIN-CONTAINING PROTEIN"/>
    <property type="match status" value="1"/>
</dbReference>
<name>A0A4U0U6Q3_9PEZI</name>
<dbReference type="PROSITE" id="PS50097">
    <property type="entry name" value="BTB"/>
    <property type="match status" value="1"/>
</dbReference>
<dbReference type="Pfam" id="PF00651">
    <property type="entry name" value="BTB"/>
    <property type="match status" value="1"/>
</dbReference>
<reference evidence="2 3" key="1">
    <citation type="submission" date="2017-03" db="EMBL/GenBank/DDBJ databases">
        <title>Genomes of endolithic fungi from Antarctica.</title>
        <authorList>
            <person name="Coleine C."/>
            <person name="Masonjones S."/>
            <person name="Stajich J.E."/>
        </authorList>
    </citation>
    <scope>NUCLEOTIDE SEQUENCE [LARGE SCALE GENOMIC DNA]</scope>
    <source>
        <strain evidence="2 3">CCFEE 6315</strain>
    </source>
</reference>
<accession>A0A4U0U6Q3</accession>
<dbReference type="CDD" id="cd18186">
    <property type="entry name" value="BTB_POZ_ZBTB_KLHL-like"/>
    <property type="match status" value="1"/>
</dbReference>
<dbReference type="Proteomes" id="UP000308549">
    <property type="component" value="Unassembled WGS sequence"/>
</dbReference>
<sequence>MAPPTTPDKRPSPEMFDEIIEVKVGKAPEPVKSFYLHKGIAAFYSGYLEAAINGSFAEAKSKVIRLPEEDVKTFEDFTLWLYTRNFRDIPACQEAYDTLVDLCLFADRRDIPLLGNAAITALRDSFAKFWQYPTLQVKSIYQNTVSNSKLRRFIVVYLAYGCDESVLRHGTPELWPKDALWDVLKLVWGREHPIIWTKEKLAAVDMCTYHRHEEGEKCKKS</sequence>
<gene>
    <name evidence="2" type="ORF">B0A50_03239</name>
</gene>
<dbReference type="InterPro" id="IPR011333">
    <property type="entry name" value="SKP1/BTB/POZ_sf"/>
</dbReference>
<keyword evidence="3" id="KW-1185">Reference proteome</keyword>
<protein>
    <recommendedName>
        <fullName evidence="1">BTB domain-containing protein</fullName>
    </recommendedName>
</protein>
<dbReference type="InterPro" id="IPR000210">
    <property type="entry name" value="BTB/POZ_dom"/>
</dbReference>
<dbReference type="AlphaFoldDB" id="A0A4U0U6Q3"/>